<dbReference type="STRING" id="29435.SAMN05216588_11379"/>
<sequence length="102" mass="11247">MKTLTALFAAATLTATAGIVQARDLGPDEALKLRDAGTIQSFEKLNEAALAKHPGGKLENSELEEEYGRYLYQVEVRDAQNRKWDVELDATTGSILKNHQDD</sequence>
<evidence type="ECO:0000313" key="4">
    <source>
        <dbReference type="Proteomes" id="UP000198606"/>
    </source>
</evidence>
<dbReference type="Proteomes" id="UP000198606">
    <property type="component" value="Unassembled WGS sequence"/>
</dbReference>
<evidence type="ECO:0000313" key="3">
    <source>
        <dbReference type="EMBL" id="SDI23043.1"/>
    </source>
</evidence>
<evidence type="ECO:0000259" key="2">
    <source>
        <dbReference type="Pfam" id="PF03413"/>
    </source>
</evidence>
<dbReference type="Gene3D" id="3.10.450.40">
    <property type="match status" value="1"/>
</dbReference>
<accession>A0A1G8IW34</accession>
<reference evidence="3 4" key="1">
    <citation type="submission" date="2016-10" db="EMBL/GenBank/DDBJ databases">
        <authorList>
            <person name="de Groot N.N."/>
        </authorList>
    </citation>
    <scope>NUCLEOTIDE SEQUENCE [LARGE SCALE GENOMIC DNA]</scope>
    <source>
        <strain evidence="3 4">LMG 18387</strain>
    </source>
</reference>
<dbReference type="InterPro" id="IPR025711">
    <property type="entry name" value="PepSY"/>
</dbReference>
<gene>
    <name evidence="3" type="ORF">SAMN05216588_11379</name>
</gene>
<dbReference type="RefSeq" id="WP_084307333.1">
    <property type="nucleotide sequence ID" value="NZ_FNDG01000013.1"/>
</dbReference>
<dbReference type="AlphaFoldDB" id="A0A1G8IW34"/>
<feature type="signal peptide" evidence="1">
    <location>
        <begin position="1"/>
        <end position="22"/>
    </location>
</feature>
<organism evidence="3 4">
    <name type="scientific">Phytopseudomonas flavescens</name>
    <dbReference type="NCBI Taxonomy" id="29435"/>
    <lineage>
        <taxon>Bacteria</taxon>
        <taxon>Pseudomonadati</taxon>
        <taxon>Pseudomonadota</taxon>
        <taxon>Gammaproteobacteria</taxon>
        <taxon>Pseudomonadales</taxon>
        <taxon>Pseudomonadaceae</taxon>
        <taxon>Phytopseudomonas</taxon>
    </lineage>
</organism>
<feature type="domain" description="PepSY" evidence="2">
    <location>
        <begin position="41"/>
        <end position="97"/>
    </location>
</feature>
<dbReference type="EMBL" id="FNDG01000013">
    <property type="protein sequence ID" value="SDI23043.1"/>
    <property type="molecule type" value="Genomic_DNA"/>
</dbReference>
<keyword evidence="1" id="KW-0732">Signal</keyword>
<evidence type="ECO:0000256" key="1">
    <source>
        <dbReference type="SAM" id="SignalP"/>
    </source>
</evidence>
<name>A0A1G8IW34_9GAMM</name>
<feature type="chain" id="PRO_5011707135" evidence="1">
    <location>
        <begin position="23"/>
        <end position="102"/>
    </location>
</feature>
<protein>
    <submittedName>
        <fullName evidence="3">Uncharacterized membrane protein YkoI</fullName>
    </submittedName>
</protein>
<dbReference type="Pfam" id="PF03413">
    <property type="entry name" value="PepSY"/>
    <property type="match status" value="1"/>
</dbReference>
<proteinExistence type="predicted"/>